<accession>A6HBZ5</accession>
<dbReference type="Proteomes" id="UP000234681">
    <property type="component" value="Chromosome 6"/>
</dbReference>
<organism evidence="1 2">
    <name type="scientific">Rattus norvegicus</name>
    <name type="common">Rat</name>
    <dbReference type="NCBI Taxonomy" id="10116"/>
    <lineage>
        <taxon>Eukaryota</taxon>
        <taxon>Metazoa</taxon>
        <taxon>Chordata</taxon>
        <taxon>Craniata</taxon>
        <taxon>Vertebrata</taxon>
        <taxon>Euteleostomi</taxon>
        <taxon>Mammalia</taxon>
        <taxon>Eutheria</taxon>
        <taxon>Euarchontoglires</taxon>
        <taxon>Glires</taxon>
        <taxon>Rodentia</taxon>
        <taxon>Myomorpha</taxon>
        <taxon>Muroidea</taxon>
        <taxon>Muridae</taxon>
        <taxon>Murinae</taxon>
        <taxon>Rattus</taxon>
    </lineage>
</organism>
<reference evidence="2" key="1">
    <citation type="submission" date="2005-09" db="EMBL/GenBank/DDBJ databases">
        <authorList>
            <person name="Mural R.J."/>
            <person name="Li P.W."/>
            <person name="Adams M.D."/>
            <person name="Amanatides P.G."/>
            <person name="Baden-Tillson H."/>
            <person name="Barnstead M."/>
            <person name="Chin S.H."/>
            <person name="Dew I."/>
            <person name="Evans C.A."/>
            <person name="Ferriera S."/>
            <person name="Flanigan M."/>
            <person name="Fosler C."/>
            <person name="Glodek A."/>
            <person name="Gu Z."/>
            <person name="Holt R.A."/>
            <person name="Jennings D."/>
            <person name="Kraft C.L."/>
            <person name="Lu F."/>
            <person name="Nguyen T."/>
            <person name="Nusskern D.R."/>
            <person name="Pfannkoch C.M."/>
            <person name="Sitter C."/>
            <person name="Sutton G.G."/>
            <person name="Venter J.C."/>
            <person name="Wang Z."/>
            <person name="Woodage T."/>
            <person name="Zheng X.H."/>
            <person name="Zhong F."/>
        </authorList>
    </citation>
    <scope>NUCLEOTIDE SEQUENCE [LARGE SCALE GENOMIC DNA]</scope>
    <source>
        <strain>BN</strain>
        <strain evidence="2">Sprague-Dawley</strain>
    </source>
</reference>
<protein>
    <submittedName>
        <fullName evidence="1">RCG62135</fullName>
    </submittedName>
</protein>
<gene>
    <name evidence="1" type="ORF">rCG_62135</name>
</gene>
<proteinExistence type="predicted"/>
<sequence>MSVCFHCGLETPESSWSLPWNLTYSVFC</sequence>
<dbReference type="AlphaFoldDB" id="A6HBZ5"/>
<evidence type="ECO:0000313" key="2">
    <source>
        <dbReference type="Proteomes" id="UP000234681"/>
    </source>
</evidence>
<evidence type="ECO:0000313" key="1">
    <source>
        <dbReference type="EMBL" id="EDM03550.1"/>
    </source>
</evidence>
<dbReference type="EMBL" id="CH473947">
    <property type="protein sequence ID" value="EDM03550.1"/>
    <property type="molecule type" value="Genomic_DNA"/>
</dbReference>
<name>A6HBZ5_RAT</name>